<proteinExistence type="predicted"/>
<sequence>MEQSELGFKIFDSKAIAAYSLQLQQQQQVHRQPPNAFLQQLQPPNHSHYSPPYHGISQIADSDIATGSSTVLTAIEADSKQFRKELDILPHEKKSDHTFDGPRAKNSELCTHDQHKSQNPLEKDVSERVSFIEVAEQDQGDKPSPLLIRRVAVSVEINALERDSCATTSDSCPIGHFREEIEENACLQSKAAASTSLGLPISKPCHPLLASELSISSSGQPKSRKKSHCLAGLLEARHRRSHRKLRGAASDAKLSWCLAWLHLVCNFAVNYDWYQRHHQITWMEPDMQQRFELLKFTYFKNKAIPLYSNLRYTLLLPVVLSISKAGRRELQCHLVSLLCCLPCWRAGNLFKRVLRQLGARLLLLASTCTLKAISVFGRASDHDFSNAQSHQLEVVRSNNDAVSSCSVSSDSSLSSASSLEPAQSVLPSRKRYQCRDLAEEPVHHTKSTHTMKVGKVDELRAYKSKYLSGQRPGQSEDCGKVGRSRSSLRSPASLNCGSWRCWCQFAVPKRSSNHNAWRIPKIRCSIWC</sequence>
<dbReference type="Proteomes" id="UP000784294">
    <property type="component" value="Unassembled WGS sequence"/>
</dbReference>
<accession>A0A3S5BEE6</accession>
<feature type="region of interest" description="Disordered" evidence="1">
    <location>
        <begin position="89"/>
        <end position="124"/>
    </location>
</feature>
<gene>
    <name evidence="2" type="ORF">PXEA_LOCUS14628</name>
</gene>
<reference evidence="2" key="1">
    <citation type="submission" date="2018-11" db="EMBL/GenBank/DDBJ databases">
        <authorList>
            <consortium name="Pathogen Informatics"/>
        </authorList>
    </citation>
    <scope>NUCLEOTIDE SEQUENCE</scope>
</reference>
<comment type="caution">
    <text evidence="2">The sequence shown here is derived from an EMBL/GenBank/DDBJ whole genome shotgun (WGS) entry which is preliminary data.</text>
</comment>
<dbReference type="EMBL" id="CAAALY010050043">
    <property type="protein sequence ID" value="VEL21188.1"/>
    <property type="molecule type" value="Genomic_DNA"/>
</dbReference>
<protein>
    <submittedName>
        <fullName evidence="2">Uncharacterized protein</fullName>
    </submittedName>
</protein>
<evidence type="ECO:0000313" key="3">
    <source>
        <dbReference type="Proteomes" id="UP000784294"/>
    </source>
</evidence>
<evidence type="ECO:0000256" key="1">
    <source>
        <dbReference type="SAM" id="MobiDB-lite"/>
    </source>
</evidence>
<name>A0A3S5BEE6_9PLAT</name>
<dbReference type="AlphaFoldDB" id="A0A3S5BEE6"/>
<evidence type="ECO:0000313" key="2">
    <source>
        <dbReference type="EMBL" id="VEL21188.1"/>
    </source>
</evidence>
<organism evidence="2 3">
    <name type="scientific">Protopolystoma xenopodis</name>
    <dbReference type="NCBI Taxonomy" id="117903"/>
    <lineage>
        <taxon>Eukaryota</taxon>
        <taxon>Metazoa</taxon>
        <taxon>Spiralia</taxon>
        <taxon>Lophotrochozoa</taxon>
        <taxon>Platyhelminthes</taxon>
        <taxon>Monogenea</taxon>
        <taxon>Polyopisthocotylea</taxon>
        <taxon>Polystomatidea</taxon>
        <taxon>Polystomatidae</taxon>
        <taxon>Protopolystoma</taxon>
    </lineage>
</organism>
<keyword evidence="3" id="KW-1185">Reference proteome</keyword>